<keyword evidence="2" id="KW-1185">Reference proteome</keyword>
<dbReference type="RefSeq" id="WP_173081181.1">
    <property type="nucleotide sequence ID" value="NZ_BAABJB010000018.1"/>
</dbReference>
<reference evidence="1 2" key="1">
    <citation type="submission" date="2020-03" db="EMBL/GenBank/DDBJ databases">
        <title>Whole genome shotgun sequence of Phytohabitans rumicis NBRC 108638.</title>
        <authorList>
            <person name="Komaki H."/>
            <person name="Tamura T."/>
        </authorList>
    </citation>
    <scope>NUCLEOTIDE SEQUENCE [LARGE SCALE GENOMIC DNA]</scope>
    <source>
        <strain evidence="1 2">NBRC 108638</strain>
    </source>
</reference>
<organism evidence="1 2">
    <name type="scientific">Phytohabitans rumicis</name>
    <dbReference type="NCBI Taxonomy" id="1076125"/>
    <lineage>
        <taxon>Bacteria</taxon>
        <taxon>Bacillati</taxon>
        <taxon>Actinomycetota</taxon>
        <taxon>Actinomycetes</taxon>
        <taxon>Micromonosporales</taxon>
        <taxon>Micromonosporaceae</taxon>
    </lineage>
</organism>
<evidence type="ECO:0000313" key="2">
    <source>
        <dbReference type="Proteomes" id="UP000482960"/>
    </source>
</evidence>
<protein>
    <submittedName>
        <fullName evidence="1">Uncharacterized protein</fullName>
    </submittedName>
</protein>
<sequence length="402" mass="43273">MSIDVARAVADTVLYEGYVLYPYRASAQKNRSRWQFGVLMPPDFAAADPSETSGARAEVVAAVANAFTVRVALRFLQVQRRSVHAVRAGAIPVTEWDEAVEHELTYLLDRARPRHDVRIPGGVERETRYDNGAVVAEVVRERLPLSATLTLTAEDLPGTPRAVRLRARVDNHTDSGTPAGARTDALPAALVAAHLILAIEGGAFVSMVDPPQWAAEAVAGCGSSGLWPVLAGPPGRADVMLAAPIILYDHPEVAPESPADLYDATEIDEILLLRTRALTDAEKREARATDPRAAAVLDRADALDGPTLARLHGTLREAAPLAVTVDGRRVARGATVVLRPGTRRADAQDMFLVGRTALVEDVLFDVDDRPYLAVTLTDDPGADVMRGHGRFLYFAPDEVEPA</sequence>
<dbReference type="EMBL" id="BLPG01000001">
    <property type="protein sequence ID" value="GFJ94214.1"/>
    <property type="molecule type" value="Genomic_DNA"/>
</dbReference>
<reference evidence="1 2" key="2">
    <citation type="submission" date="2020-03" db="EMBL/GenBank/DDBJ databases">
        <authorList>
            <person name="Ichikawa N."/>
            <person name="Kimura A."/>
            <person name="Kitahashi Y."/>
            <person name="Uohara A."/>
        </authorList>
    </citation>
    <scope>NUCLEOTIDE SEQUENCE [LARGE SCALE GENOMIC DNA]</scope>
    <source>
        <strain evidence="1 2">NBRC 108638</strain>
    </source>
</reference>
<dbReference type="AlphaFoldDB" id="A0A6V8LD13"/>
<gene>
    <name evidence="1" type="ORF">Prum_078560</name>
</gene>
<proteinExistence type="predicted"/>
<dbReference type="Proteomes" id="UP000482960">
    <property type="component" value="Unassembled WGS sequence"/>
</dbReference>
<comment type="caution">
    <text evidence="1">The sequence shown here is derived from an EMBL/GenBank/DDBJ whole genome shotgun (WGS) entry which is preliminary data.</text>
</comment>
<accession>A0A6V8LD13</accession>
<name>A0A6V8LD13_9ACTN</name>
<evidence type="ECO:0000313" key="1">
    <source>
        <dbReference type="EMBL" id="GFJ94214.1"/>
    </source>
</evidence>